<dbReference type="SUPFAM" id="SSF51905">
    <property type="entry name" value="FAD/NAD(P)-binding domain"/>
    <property type="match status" value="1"/>
</dbReference>
<dbReference type="EMBL" id="QETA01000004">
    <property type="protein sequence ID" value="PWF22539.1"/>
    <property type="molecule type" value="Genomic_DNA"/>
</dbReference>
<feature type="domain" description="FAD dependent oxidoreductase" evidence="3">
    <location>
        <begin position="3"/>
        <end position="399"/>
    </location>
</feature>
<organism evidence="4 5">
    <name type="scientific">Corticimicrobacter populi</name>
    <dbReference type="NCBI Taxonomy" id="2175229"/>
    <lineage>
        <taxon>Bacteria</taxon>
        <taxon>Pseudomonadati</taxon>
        <taxon>Pseudomonadota</taxon>
        <taxon>Betaproteobacteria</taxon>
        <taxon>Burkholderiales</taxon>
        <taxon>Alcaligenaceae</taxon>
        <taxon>Corticimicrobacter</taxon>
    </lineage>
</organism>
<accession>A0A2V1JZ31</accession>
<dbReference type="InterPro" id="IPR006076">
    <property type="entry name" value="FAD-dep_OxRdtase"/>
</dbReference>
<keyword evidence="5" id="KW-1185">Reference proteome</keyword>
<dbReference type="SUPFAM" id="SSF54373">
    <property type="entry name" value="FAD-linked reductases, C-terminal domain"/>
    <property type="match status" value="1"/>
</dbReference>
<dbReference type="GO" id="GO:0005737">
    <property type="term" value="C:cytoplasm"/>
    <property type="evidence" value="ECO:0007669"/>
    <property type="project" value="TreeGrafter"/>
</dbReference>
<name>A0A2V1JZ31_9BURK</name>
<sequence>MHACILGAGIVGLATAYELQRKGWRITLIDAQTQAGMGASAGNGAQLSYAYVQPLADPAIYGQLPKLFCATDSPLKFRLKLDPHQWQWGLSFLAACNAQRSHRTTAELLTLAASSRAGYDSMLANTGIACDFAQAGKLVLLPDTTAMQSAQRQIDLQASLGAPAQSLLDADAAIAHESALAGYRHQFAGAVYTASECVADCLSVCQGLVTHLQAGGAQWLPATQVRALLAEGGRIKAVRTSQGDIEADLFVSALGWQTPALVAPLGIRLPIYPLKGYSITVPVAAGSTAPLVSVTDSKRKVVFARLGDRVRVAGMVELVGNDTRLDPSRIDSLRHSTRAVFPGLAFADGDDLQPWTGMRPATPTGLPITERAAGHPNLWINSGHGALGFTLAFGSALRIVQSLE</sequence>
<gene>
    <name evidence="4" type="ORF">DD235_10645</name>
</gene>
<dbReference type="Pfam" id="PF01266">
    <property type="entry name" value="DAO"/>
    <property type="match status" value="1"/>
</dbReference>
<dbReference type="PANTHER" id="PTHR13847:SF280">
    <property type="entry name" value="D-AMINO ACID DEHYDROGENASE"/>
    <property type="match status" value="1"/>
</dbReference>
<comment type="caution">
    <text evidence="4">The sequence shown here is derived from an EMBL/GenBank/DDBJ whole genome shotgun (WGS) entry which is preliminary data.</text>
</comment>
<evidence type="ECO:0000256" key="1">
    <source>
        <dbReference type="ARBA" id="ARBA00009410"/>
    </source>
</evidence>
<dbReference type="GO" id="GO:0008718">
    <property type="term" value="F:D-amino-acid dehydrogenase activity"/>
    <property type="evidence" value="ECO:0007669"/>
    <property type="project" value="TreeGrafter"/>
</dbReference>
<evidence type="ECO:0000313" key="4">
    <source>
        <dbReference type="EMBL" id="PWF22539.1"/>
    </source>
</evidence>
<dbReference type="InterPro" id="IPR036188">
    <property type="entry name" value="FAD/NAD-bd_sf"/>
</dbReference>
<proteinExistence type="inferred from homology"/>
<comment type="similarity">
    <text evidence="1">Belongs to the DadA oxidoreductase family.</text>
</comment>
<evidence type="ECO:0000256" key="2">
    <source>
        <dbReference type="ARBA" id="ARBA00023002"/>
    </source>
</evidence>
<dbReference type="RefSeq" id="WP_109062063.1">
    <property type="nucleotide sequence ID" value="NZ_QETA01000004.1"/>
</dbReference>
<protein>
    <submittedName>
        <fullName evidence="4">Amino acid dehydrogenase</fullName>
    </submittedName>
</protein>
<dbReference type="Gene3D" id="3.30.9.10">
    <property type="entry name" value="D-Amino Acid Oxidase, subunit A, domain 2"/>
    <property type="match status" value="1"/>
</dbReference>
<dbReference type="Proteomes" id="UP000245212">
    <property type="component" value="Unassembled WGS sequence"/>
</dbReference>
<dbReference type="GO" id="GO:0005886">
    <property type="term" value="C:plasma membrane"/>
    <property type="evidence" value="ECO:0007669"/>
    <property type="project" value="TreeGrafter"/>
</dbReference>
<reference evidence="5" key="1">
    <citation type="submission" date="2018-05" db="EMBL/GenBank/DDBJ databases">
        <authorList>
            <person name="Li Y."/>
        </authorList>
    </citation>
    <scope>NUCLEOTIDE SEQUENCE [LARGE SCALE GENOMIC DNA]</scope>
    <source>
        <strain evidence="5">3d-2-2</strain>
    </source>
</reference>
<evidence type="ECO:0000313" key="5">
    <source>
        <dbReference type="Proteomes" id="UP000245212"/>
    </source>
</evidence>
<dbReference type="Gene3D" id="3.50.50.60">
    <property type="entry name" value="FAD/NAD(P)-binding domain"/>
    <property type="match status" value="2"/>
</dbReference>
<dbReference type="AlphaFoldDB" id="A0A2V1JZ31"/>
<dbReference type="GO" id="GO:0055130">
    <property type="term" value="P:D-alanine catabolic process"/>
    <property type="evidence" value="ECO:0007669"/>
    <property type="project" value="TreeGrafter"/>
</dbReference>
<dbReference type="PANTHER" id="PTHR13847">
    <property type="entry name" value="SARCOSINE DEHYDROGENASE-RELATED"/>
    <property type="match status" value="1"/>
</dbReference>
<keyword evidence="2" id="KW-0560">Oxidoreductase</keyword>
<dbReference type="NCBIfam" id="NF001933">
    <property type="entry name" value="PRK00711.1"/>
    <property type="match status" value="1"/>
</dbReference>
<evidence type="ECO:0000259" key="3">
    <source>
        <dbReference type="Pfam" id="PF01266"/>
    </source>
</evidence>